<proteinExistence type="predicted"/>
<dbReference type="RefSeq" id="WP_261934903.1">
    <property type="nucleotide sequence ID" value="NZ_AP018817.1"/>
</dbReference>
<protein>
    <submittedName>
        <fullName evidence="1">Uncharacterized protein</fullName>
    </submittedName>
</protein>
<gene>
    <name evidence="1" type="ORF">SBA_ch1_28190</name>
</gene>
<name>A0ABM7G3P0_9SPHN</name>
<sequence>MKQIVKPNPLPATWRPQALYDKAQRYIQQAQTIDKDQWDYALWTSLSLELLARAALANVHPVLLAEPEKSGANIIHALGFEPMEKKFTPKSISVADVFRRLTVLLPEFLTDHESFGIQRTGQRNAELHSGELAFDGAKGSSWQPRFYATCKVLLESMGFTLADFVGEEEAEAAEQLIAAAADEGAKAVKGEVEAHAKVWNAKEDGERITLVGQAKIWAQRQIGHRVDCPSCGSVALVLGRPVAAATRMLEDDMIVEKQEHLPTHFECIACGLKINTLAKLTVVGLADRYINRQEYDAAEVYAPEPDEWADYEEDNNER</sequence>
<dbReference type="Proteomes" id="UP001059971">
    <property type="component" value="Chromosome 1"/>
</dbReference>
<reference evidence="1" key="1">
    <citation type="submission" date="2018-07" db="EMBL/GenBank/DDBJ databases">
        <title>Complete genome sequence of Sphingomonas bisphenolicum strain AO1, a bisphenol A degradative bacterium isolated from Japanese farm field.</title>
        <authorList>
            <person name="Murakami M."/>
            <person name="Koh M."/>
            <person name="Koba S."/>
            <person name="Matsumura Y."/>
        </authorList>
    </citation>
    <scope>NUCLEOTIDE SEQUENCE</scope>
    <source>
        <strain evidence="1">AO1</strain>
    </source>
</reference>
<dbReference type="EMBL" id="AP018817">
    <property type="protein sequence ID" value="BBF70619.1"/>
    <property type="molecule type" value="Genomic_DNA"/>
</dbReference>
<evidence type="ECO:0000313" key="2">
    <source>
        <dbReference type="Proteomes" id="UP001059971"/>
    </source>
</evidence>
<accession>A0ABM7G3P0</accession>
<evidence type="ECO:0000313" key="1">
    <source>
        <dbReference type="EMBL" id="BBF70619.1"/>
    </source>
</evidence>
<organism evidence="1 2">
    <name type="scientific">Sphingomonas bisphenolicum</name>
    <dbReference type="NCBI Taxonomy" id="296544"/>
    <lineage>
        <taxon>Bacteria</taxon>
        <taxon>Pseudomonadati</taxon>
        <taxon>Pseudomonadota</taxon>
        <taxon>Alphaproteobacteria</taxon>
        <taxon>Sphingomonadales</taxon>
        <taxon>Sphingomonadaceae</taxon>
        <taxon>Sphingomonas</taxon>
    </lineage>
</organism>
<keyword evidence="2" id="KW-1185">Reference proteome</keyword>